<dbReference type="Proteomes" id="UP001496674">
    <property type="component" value="Chromosome"/>
</dbReference>
<evidence type="ECO:0000313" key="2">
    <source>
        <dbReference type="Proteomes" id="UP001496674"/>
    </source>
</evidence>
<organism evidence="1 2">
    <name type="scientific">Bacteroides sedimenti</name>
    <dbReference type="NCBI Taxonomy" id="2136147"/>
    <lineage>
        <taxon>Bacteria</taxon>
        <taxon>Pseudomonadati</taxon>
        <taxon>Bacteroidota</taxon>
        <taxon>Bacteroidia</taxon>
        <taxon>Bacteroidales</taxon>
        <taxon>Bacteroidaceae</taxon>
        <taxon>Bacteroides</taxon>
    </lineage>
</organism>
<sequence>MQYVSWDWDNDKEVVTEIKKEKYKYDILYFSLEECTDVFTIFYDNFDCKFRETDEMVFRWKGFTSVDRRYYFKRLNGIWILIKIVDYDPINNDRKNCLSKTDWDGVGATNR</sequence>
<dbReference type="EMBL" id="AP028055">
    <property type="protein sequence ID" value="BEG99119.1"/>
    <property type="molecule type" value="Genomic_DNA"/>
</dbReference>
<proteinExistence type="predicted"/>
<accession>A0ABN6Z3I7</accession>
<protein>
    <submittedName>
        <fullName evidence="1">Uncharacterized protein</fullName>
    </submittedName>
</protein>
<keyword evidence="2" id="KW-1185">Reference proteome</keyword>
<gene>
    <name evidence="1" type="ORF">BSYN_13840</name>
</gene>
<reference evidence="1 2" key="1">
    <citation type="submission" date="2023-04" db="EMBL/GenBank/DDBJ databases">
        <title>Draft genome sequence of acteroides sedimenti strain YN3PY1.</title>
        <authorList>
            <person name="Yoshida N."/>
        </authorList>
    </citation>
    <scope>NUCLEOTIDE SEQUENCE [LARGE SCALE GENOMIC DNA]</scope>
    <source>
        <strain evidence="1 2">YN3PY1</strain>
    </source>
</reference>
<name>A0ABN6Z3I7_9BACE</name>
<evidence type="ECO:0000313" key="1">
    <source>
        <dbReference type="EMBL" id="BEG99119.1"/>
    </source>
</evidence>